<dbReference type="InterPro" id="IPR011701">
    <property type="entry name" value="MFS"/>
</dbReference>
<proteinExistence type="inferred from homology"/>
<feature type="transmembrane region" description="Helical" evidence="4">
    <location>
        <begin position="183"/>
        <end position="204"/>
    </location>
</feature>
<feature type="region of interest" description="Disordered" evidence="3">
    <location>
        <begin position="1"/>
        <end position="40"/>
    </location>
</feature>
<keyword evidence="4" id="KW-0812">Transmembrane</keyword>
<feature type="transmembrane region" description="Helical" evidence="4">
    <location>
        <begin position="216"/>
        <end position="235"/>
    </location>
</feature>
<dbReference type="Gene3D" id="1.20.1250.20">
    <property type="entry name" value="MFS general substrate transporter like domains"/>
    <property type="match status" value="2"/>
</dbReference>
<dbReference type="GO" id="GO:0016020">
    <property type="term" value="C:membrane"/>
    <property type="evidence" value="ECO:0007669"/>
    <property type="project" value="UniProtKB-SubCell"/>
</dbReference>
<keyword evidence="7" id="KW-1185">Reference proteome</keyword>
<evidence type="ECO:0000256" key="4">
    <source>
        <dbReference type="SAM" id="Phobius"/>
    </source>
</evidence>
<dbReference type="InterPro" id="IPR036259">
    <property type="entry name" value="MFS_trans_sf"/>
</dbReference>
<accession>A0A0C2YCT5</accession>
<feature type="domain" description="Major facilitator superfamily (MFS) profile" evidence="5">
    <location>
        <begin position="258"/>
        <end position="453"/>
    </location>
</feature>
<name>A0A0C2YCT5_HEBCY</name>
<reference evidence="6 7" key="1">
    <citation type="submission" date="2014-04" db="EMBL/GenBank/DDBJ databases">
        <authorList>
            <consortium name="DOE Joint Genome Institute"/>
            <person name="Kuo A."/>
            <person name="Gay G."/>
            <person name="Dore J."/>
            <person name="Kohler A."/>
            <person name="Nagy L.G."/>
            <person name="Floudas D."/>
            <person name="Copeland A."/>
            <person name="Barry K.W."/>
            <person name="Cichocki N."/>
            <person name="Veneault-Fourrey C."/>
            <person name="LaButti K."/>
            <person name="Lindquist E.A."/>
            <person name="Lipzen A."/>
            <person name="Lundell T."/>
            <person name="Morin E."/>
            <person name="Murat C."/>
            <person name="Sun H."/>
            <person name="Tunlid A."/>
            <person name="Henrissat B."/>
            <person name="Grigoriev I.V."/>
            <person name="Hibbett D.S."/>
            <person name="Martin F."/>
            <person name="Nordberg H.P."/>
            <person name="Cantor M.N."/>
            <person name="Hua S.X."/>
        </authorList>
    </citation>
    <scope>NUCLEOTIDE SEQUENCE [LARGE SCALE GENOMIC DNA]</scope>
    <source>
        <strain evidence="7">h7</strain>
    </source>
</reference>
<evidence type="ECO:0000313" key="7">
    <source>
        <dbReference type="Proteomes" id="UP000053424"/>
    </source>
</evidence>
<comment type="subcellular location">
    <subcellularLocation>
        <location evidence="1">Membrane</location>
        <topology evidence="1">Multi-pass membrane protein</topology>
    </subcellularLocation>
</comment>
<feature type="transmembrane region" description="Helical" evidence="4">
    <location>
        <begin position="148"/>
        <end position="171"/>
    </location>
</feature>
<keyword evidence="4" id="KW-1133">Transmembrane helix</keyword>
<feature type="transmembrane region" description="Helical" evidence="4">
    <location>
        <begin position="348"/>
        <end position="373"/>
    </location>
</feature>
<evidence type="ECO:0000313" key="6">
    <source>
        <dbReference type="EMBL" id="KIM38842.1"/>
    </source>
</evidence>
<dbReference type="InterPro" id="IPR020846">
    <property type="entry name" value="MFS_dom"/>
</dbReference>
<dbReference type="Pfam" id="PF07690">
    <property type="entry name" value="MFS_1"/>
    <property type="match status" value="1"/>
</dbReference>
<feature type="transmembrane region" description="Helical" evidence="4">
    <location>
        <begin position="418"/>
        <end position="440"/>
    </location>
</feature>
<protein>
    <recommendedName>
        <fullName evidence="5">Major facilitator superfamily (MFS) profile domain-containing protein</fullName>
    </recommendedName>
</protein>
<organism evidence="6 7">
    <name type="scientific">Hebeloma cylindrosporum</name>
    <dbReference type="NCBI Taxonomy" id="76867"/>
    <lineage>
        <taxon>Eukaryota</taxon>
        <taxon>Fungi</taxon>
        <taxon>Dikarya</taxon>
        <taxon>Basidiomycota</taxon>
        <taxon>Agaricomycotina</taxon>
        <taxon>Agaricomycetes</taxon>
        <taxon>Agaricomycetidae</taxon>
        <taxon>Agaricales</taxon>
        <taxon>Agaricineae</taxon>
        <taxon>Hymenogastraceae</taxon>
        <taxon>Hebeloma</taxon>
    </lineage>
</organism>
<keyword evidence="4" id="KW-0472">Membrane</keyword>
<evidence type="ECO:0000256" key="2">
    <source>
        <dbReference type="ARBA" id="ARBA00006727"/>
    </source>
</evidence>
<dbReference type="Proteomes" id="UP000053424">
    <property type="component" value="Unassembled WGS sequence"/>
</dbReference>
<feature type="transmembrane region" description="Helical" evidence="4">
    <location>
        <begin position="256"/>
        <end position="278"/>
    </location>
</feature>
<dbReference type="InterPro" id="IPR050327">
    <property type="entry name" value="Proton-linked_MCT"/>
</dbReference>
<feature type="transmembrane region" description="Helical" evidence="4">
    <location>
        <begin position="121"/>
        <end position="142"/>
    </location>
</feature>
<sequence length="453" mass="49437">MEEADLVTSPPGSASGSFDKESHPTLTGKSCESSHERPPQETVQVQVFDGGKEAWMTVGGTWLIQFCTYGYISAFGVYQDYYTRIFLSQESPSNISWIGSFQLFMQYAPGFLVGRAFDAGYFHYMIAVGTVLQVFSMVMLSFARENRYYQVFLAQAVGMGIGQSLLFLPSLTVIGHHFKCRRALATGIAVSGASFGGIAWPILLNQLSRRTSFANAIRATAILAAVLLLLSNLLMKTEKRPRLVLQRPRLRVIFCDSAYLVSVASAFCINLGLFFPYFYLELYAIDIGIDSKLAFYSVTVINAGSVLGRLLPNFFADKYGPYNLLLPCLFISSALAFAMFGITSFPAVVAFGLLYGFWSGSYVSLIPSLLAQLSSHAGEHGTRMGIAFSIVGVSLLIGTPIEGALLPSRDGKYVWDNSIIFCAVMVLCGAVGMTISRFLYVAQGRGGDRGNKV</sequence>
<dbReference type="EMBL" id="KN831788">
    <property type="protein sequence ID" value="KIM38842.1"/>
    <property type="molecule type" value="Genomic_DNA"/>
</dbReference>
<reference evidence="7" key="2">
    <citation type="submission" date="2015-01" db="EMBL/GenBank/DDBJ databases">
        <title>Evolutionary Origins and Diversification of the Mycorrhizal Mutualists.</title>
        <authorList>
            <consortium name="DOE Joint Genome Institute"/>
            <consortium name="Mycorrhizal Genomics Consortium"/>
            <person name="Kohler A."/>
            <person name="Kuo A."/>
            <person name="Nagy L.G."/>
            <person name="Floudas D."/>
            <person name="Copeland A."/>
            <person name="Barry K.W."/>
            <person name="Cichocki N."/>
            <person name="Veneault-Fourrey C."/>
            <person name="LaButti K."/>
            <person name="Lindquist E.A."/>
            <person name="Lipzen A."/>
            <person name="Lundell T."/>
            <person name="Morin E."/>
            <person name="Murat C."/>
            <person name="Riley R."/>
            <person name="Ohm R."/>
            <person name="Sun H."/>
            <person name="Tunlid A."/>
            <person name="Henrissat B."/>
            <person name="Grigoriev I.V."/>
            <person name="Hibbett D.S."/>
            <person name="Martin F."/>
        </authorList>
    </citation>
    <scope>NUCLEOTIDE SEQUENCE [LARGE SCALE GENOMIC DNA]</scope>
    <source>
        <strain evidence="7">h7</strain>
    </source>
</reference>
<comment type="similarity">
    <text evidence="2">Belongs to the major facilitator superfamily. Monocarboxylate porter (TC 2.A.1.13) family.</text>
</comment>
<evidence type="ECO:0000256" key="1">
    <source>
        <dbReference type="ARBA" id="ARBA00004141"/>
    </source>
</evidence>
<feature type="transmembrane region" description="Helical" evidence="4">
    <location>
        <begin position="324"/>
        <end position="342"/>
    </location>
</feature>
<feature type="transmembrane region" description="Helical" evidence="4">
    <location>
        <begin position="385"/>
        <end position="406"/>
    </location>
</feature>
<evidence type="ECO:0000256" key="3">
    <source>
        <dbReference type="SAM" id="MobiDB-lite"/>
    </source>
</evidence>
<feature type="transmembrane region" description="Helical" evidence="4">
    <location>
        <begin position="293"/>
        <end position="312"/>
    </location>
</feature>
<gene>
    <name evidence="6" type="ORF">M413DRAFT_238289</name>
</gene>
<dbReference type="AlphaFoldDB" id="A0A0C2YCT5"/>
<dbReference type="GO" id="GO:0022857">
    <property type="term" value="F:transmembrane transporter activity"/>
    <property type="evidence" value="ECO:0007669"/>
    <property type="project" value="InterPro"/>
</dbReference>
<evidence type="ECO:0000259" key="5">
    <source>
        <dbReference type="PROSITE" id="PS50850"/>
    </source>
</evidence>
<dbReference type="HOGENOM" id="CLU_001265_1_1_1"/>
<dbReference type="PROSITE" id="PS50850">
    <property type="entry name" value="MFS"/>
    <property type="match status" value="1"/>
</dbReference>
<dbReference type="PANTHER" id="PTHR11360">
    <property type="entry name" value="MONOCARBOXYLATE TRANSPORTER"/>
    <property type="match status" value="1"/>
</dbReference>
<dbReference type="OrthoDB" id="6499973at2759"/>
<dbReference type="PANTHER" id="PTHR11360:SF234">
    <property type="entry name" value="MFS-TYPE TRANSPORTER DBAD-RELATED"/>
    <property type="match status" value="1"/>
</dbReference>
<dbReference type="SUPFAM" id="SSF103473">
    <property type="entry name" value="MFS general substrate transporter"/>
    <property type="match status" value="1"/>
</dbReference>